<evidence type="ECO:0000256" key="1">
    <source>
        <dbReference type="ARBA" id="ARBA00001311"/>
    </source>
</evidence>
<dbReference type="Pfam" id="PF01425">
    <property type="entry name" value="Amidase"/>
    <property type="match status" value="1"/>
</dbReference>
<accession>A0A2S4VW61</accession>
<evidence type="ECO:0000256" key="3">
    <source>
        <dbReference type="ARBA" id="ARBA00012922"/>
    </source>
</evidence>
<dbReference type="InterPro" id="IPR052096">
    <property type="entry name" value="Endocannabinoid_amidase"/>
</dbReference>
<reference evidence="9" key="3">
    <citation type="journal article" date="2018" name="Mol. Plant Microbe Interact.">
        <title>Genome sequence resources for the wheat stripe rust pathogen (Puccinia striiformis f. sp. tritici) and the barley stripe rust pathogen (Puccinia striiformis f. sp. hordei).</title>
        <authorList>
            <person name="Xia C."/>
            <person name="Wang M."/>
            <person name="Yin C."/>
            <person name="Cornejo O.E."/>
            <person name="Hulbert S.H."/>
            <person name="Chen X."/>
        </authorList>
    </citation>
    <scope>NUCLEOTIDE SEQUENCE [LARGE SCALE GENOMIC DNA]</scope>
    <source>
        <strain evidence="9">93TX-2</strain>
    </source>
</reference>
<dbReference type="EC" id="3.5.1.4" evidence="3"/>
<keyword evidence="9" id="KW-1185">Reference proteome</keyword>
<reference evidence="8 9" key="1">
    <citation type="submission" date="2017-12" db="EMBL/GenBank/DDBJ databases">
        <title>Gene loss provides genomic basis for host adaptation in cereal stripe rust fungi.</title>
        <authorList>
            <person name="Xia C."/>
        </authorList>
    </citation>
    <scope>NUCLEOTIDE SEQUENCE [LARGE SCALE GENOMIC DNA]</scope>
    <source>
        <strain evidence="8 9">93TX-2</strain>
    </source>
</reference>
<evidence type="ECO:0000256" key="4">
    <source>
        <dbReference type="ARBA" id="ARBA00022801"/>
    </source>
</evidence>
<dbReference type="InterPro" id="IPR036928">
    <property type="entry name" value="AS_sf"/>
</dbReference>
<dbReference type="GO" id="GO:0017064">
    <property type="term" value="F:fatty acid amide hydrolase activity"/>
    <property type="evidence" value="ECO:0007669"/>
    <property type="project" value="TreeGrafter"/>
</dbReference>
<keyword evidence="6" id="KW-0732">Signal</keyword>
<dbReference type="GO" id="GO:0004040">
    <property type="term" value="F:amidase activity"/>
    <property type="evidence" value="ECO:0007669"/>
    <property type="project" value="UniProtKB-EC"/>
</dbReference>
<proteinExistence type="inferred from homology"/>
<reference evidence="9" key="2">
    <citation type="journal article" date="2018" name="BMC Genomics">
        <title>Genomic insights into host adaptation between the wheat stripe rust pathogen (Puccinia striiformis f. sp. tritici) and the barley stripe rust pathogen (Puccinia striiformis f. sp. hordei).</title>
        <authorList>
            <person name="Xia C."/>
            <person name="Wang M."/>
            <person name="Yin C."/>
            <person name="Cornejo O.E."/>
            <person name="Hulbert S.H."/>
            <person name="Chen X."/>
        </authorList>
    </citation>
    <scope>NUCLEOTIDE SEQUENCE [LARGE SCALE GENOMIC DNA]</scope>
    <source>
        <strain evidence="9">93TX-2</strain>
    </source>
</reference>
<keyword evidence="4" id="KW-0378">Hydrolase</keyword>
<feature type="non-terminal residue" evidence="8">
    <location>
        <position position="745"/>
    </location>
</feature>
<gene>
    <name evidence="8" type="ORF">PSHT_07608</name>
</gene>
<evidence type="ECO:0000256" key="5">
    <source>
        <dbReference type="SAM" id="MobiDB-lite"/>
    </source>
</evidence>
<dbReference type="AlphaFoldDB" id="A0A2S4VW61"/>
<evidence type="ECO:0000256" key="6">
    <source>
        <dbReference type="SAM" id="SignalP"/>
    </source>
</evidence>
<dbReference type="InterPro" id="IPR020556">
    <property type="entry name" value="Amidase_CS"/>
</dbReference>
<feature type="chain" id="PRO_5015527704" description="amidase" evidence="6">
    <location>
        <begin position="21"/>
        <end position="745"/>
    </location>
</feature>
<dbReference type="InterPro" id="IPR023631">
    <property type="entry name" value="Amidase_dom"/>
</dbReference>
<dbReference type="GO" id="GO:0009062">
    <property type="term" value="P:fatty acid catabolic process"/>
    <property type="evidence" value="ECO:0007669"/>
    <property type="project" value="TreeGrafter"/>
</dbReference>
<feature type="non-terminal residue" evidence="8">
    <location>
        <position position="1"/>
    </location>
</feature>
<evidence type="ECO:0000313" key="9">
    <source>
        <dbReference type="Proteomes" id="UP000238274"/>
    </source>
</evidence>
<name>A0A2S4VW61_9BASI</name>
<dbReference type="FunFam" id="3.90.1300.10:FF:000003">
    <property type="entry name" value="Amidase signature enzyme"/>
    <property type="match status" value="1"/>
</dbReference>
<dbReference type="PROSITE" id="PS00571">
    <property type="entry name" value="AMIDASES"/>
    <property type="match status" value="1"/>
</dbReference>
<evidence type="ECO:0000256" key="2">
    <source>
        <dbReference type="ARBA" id="ARBA00009199"/>
    </source>
</evidence>
<comment type="caution">
    <text evidence="8">The sequence shown here is derived from an EMBL/GenBank/DDBJ whole genome shotgun (WGS) entry which is preliminary data.</text>
</comment>
<dbReference type="PANTHER" id="PTHR45847">
    <property type="entry name" value="FATTY ACID AMIDE HYDROLASE"/>
    <property type="match status" value="1"/>
</dbReference>
<evidence type="ECO:0000259" key="7">
    <source>
        <dbReference type="Pfam" id="PF01425"/>
    </source>
</evidence>
<dbReference type="Gene3D" id="3.90.1300.10">
    <property type="entry name" value="Amidase signature (AS) domain"/>
    <property type="match status" value="1"/>
</dbReference>
<evidence type="ECO:0000313" key="8">
    <source>
        <dbReference type="EMBL" id="POW13746.1"/>
    </source>
</evidence>
<organism evidence="8 9">
    <name type="scientific">Puccinia striiformis</name>
    <dbReference type="NCBI Taxonomy" id="27350"/>
    <lineage>
        <taxon>Eukaryota</taxon>
        <taxon>Fungi</taxon>
        <taxon>Dikarya</taxon>
        <taxon>Basidiomycota</taxon>
        <taxon>Pucciniomycotina</taxon>
        <taxon>Pucciniomycetes</taxon>
        <taxon>Pucciniales</taxon>
        <taxon>Pucciniaceae</taxon>
        <taxon>Puccinia</taxon>
    </lineage>
</organism>
<feature type="domain" description="Amidase" evidence="7">
    <location>
        <begin position="186"/>
        <end position="404"/>
    </location>
</feature>
<feature type="region of interest" description="Disordered" evidence="5">
    <location>
        <begin position="722"/>
        <end position="745"/>
    </location>
</feature>
<dbReference type="SUPFAM" id="SSF75304">
    <property type="entry name" value="Amidase signature (AS) enzymes"/>
    <property type="match status" value="1"/>
</dbReference>
<dbReference type="Proteomes" id="UP000238274">
    <property type="component" value="Unassembled WGS sequence"/>
</dbReference>
<dbReference type="VEuPathDB" id="FungiDB:PSTT_14160"/>
<dbReference type="PANTHER" id="PTHR45847:SF6">
    <property type="entry name" value="FATTY ACID AMIDE HYDROLASE"/>
    <property type="match status" value="1"/>
</dbReference>
<dbReference type="EMBL" id="PKSM01000095">
    <property type="protein sequence ID" value="POW13746.1"/>
    <property type="molecule type" value="Genomic_DNA"/>
</dbReference>
<dbReference type="VEuPathDB" id="FungiDB:PSHT_07608"/>
<comment type="catalytic activity">
    <reaction evidence="1">
        <text>a monocarboxylic acid amide + H2O = a monocarboxylate + NH4(+)</text>
        <dbReference type="Rhea" id="RHEA:12020"/>
        <dbReference type="ChEBI" id="CHEBI:15377"/>
        <dbReference type="ChEBI" id="CHEBI:28938"/>
        <dbReference type="ChEBI" id="CHEBI:35757"/>
        <dbReference type="ChEBI" id="CHEBI:83628"/>
        <dbReference type="EC" id="3.5.1.4"/>
    </reaction>
</comment>
<dbReference type="OrthoDB" id="6428749at2759"/>
<sequence length="745" mass="81633">CSGRQSSRCISTLLVDPAAACLVALNTFLAPAKVPSRSRVGKGARAGSPCRCGRDSLTDLHSRVERFTQHPKRSGRQGQVPRVTLCSLPVASIDSSRLLRNDRDVMIGLLLHLLKFSPVSLDPRSLWDNAVSFKQKERLDRLARILDDSDDFSQINAFDLTVLSTPAHEIVARIGARCLNWNARNVMKAFIKAAIQAHAETNCLTEIMFEEALERADQMDKEFAATGQLKGRLHGIPVSLKDQVNVKGFDSTIGFSKFVNQPAGENAPVVDRLVEEGAIPFTKTNVPQSLFSFECSNPVFGHTHNPHKRGFTCGGSSGGEAALLASDGSCLGIGSDIGGSLRIPAHYSGCYSLKPCSGRIVQDGFRDCDDGYTEILGVIGPMARCWEDLVLLSQVMLHKPDPTTSRKYGLVPLEDFRYDIFDSLVAEGASPSVKFGFFTSAVLVEGPSKRPLTPKVGRMVSELHDVAETFGDKSLLSILLAQRYSCLESLTLVLEGLILYVGLSSADGYKTGLSHLGRDPIAESQVFKRDDSMFLTTIGCMLPSWLRWIVCGITRYVLQDDVMAKLIEASQEKSTGELQKWRVRKDAYCLEVRSYLWEELGLDGLICPTQAVPAVPIGSSWNKSFLAESTLIWNLVDSTVGHIPITRVDIQRDQIRSDANSMTNAPKRSGDMWRVKDLLPSVEETEGLPVGIQLVCGFLEEEKTLALMGIIVKSWNNRPKQTAPLPKPGDFLGKKQGLGVAKSHP</sequence>
<comment type="similarity">
    <text evidence="2">Belongs to the amidase family.</text>
</comment>
<protein>
    <recommendedName>
        <fullName evidence="3">amidase</fullName>
        <ecNumber evidence="3">3.5.1.4</ecNumber>
    </recommendedName>
</protein>
<feature type="signal peptide" evidence="6">
    <location>
        <begin position="1"/>
        <end position="20"/>
    </location>
</feature>